<feature type="domain" description="F-box" evidence="1">
    <location>
        <begin position="10"/>
        <end position="50"/>
    </location>
</feature>
<dbReference type="Proteomes" id="UP000324897">
    <property type="component" value="Chromosome 5"/>
</dbReference>
<dbReference type="AlphaFoldDB" id="A0A5J9W9D2"/>
<feature type="non-terminal residue" evidence="2">
    <location>
        <position position="1"/>
    </location>
</feature>
<dbReference type="PANTHER" id="PTHR34591:SF10">
    <property type="entry name" value="F-BOX DOMAIN-CONTAINING PROTEIN"/>
    <property type="match status" value="1"/>
</dbReference>
<name>A0A5J9W9D2_9POAL</name>
<protein>
    <recommendedName>
        <fullName evidence="1">F-box domain-containing protein</fullName>
    </recommendedName>
</protein>
<proteinExistence type="predicted"/>
<evidence type="ECO:0000313" key="3">
    <source>
        <dbReference type="Proteomes" id="UP000324897"/>
    </source>
</evidence>
<organism evidence="2 3">
    <name type="scientific">Eragrostis curvula</name>
    <name type="common">weeping love grass</name>
    <dbReference type="NCBI Taxonomy" id="38414"/>
    <lineage>
        <taxon>Eukaryota</taxon>
        <taxon>Viridiplantae</taxon>
        <taxon>Streptophyta</taxon>
        <taxon>Embryophyta</taxon>
        <taxon>Tracheophyta</taxon>
        <taxon>Spermatophyta</taxon>
        <taxon>Magnoliopsida</taxon>
        <taxon>Liliopsida</taxon>
        <taxon>Poales</taxon>
        <taxon>Poaceae</taxon>
        <taxon>PACMAD clade</taxon>
        <taxon>Chloridoideae</taxon>
        <taxon>Eragrostideae</taxon>
        <taxon>Eragrostidinae</taxon>
        <taxon>Eragrostis</taxon>
    </lineage>
</organism>
<dbReference type="Gene3D" id="1.20.1280.50">
    <property type="match status" value="1"/>
</dbReference>
<accession>A0A5J9W9D2</accession>
<dbReference type="InterPro" id="IPR001810">
    <property type="entry name" value="F-box_dom"/>
</dbReference>
<comment type="caution">
    <text evidence="2">The sequence shown here is derived from an EMBL/GenBank/DDBJ whole genome shotgun (WGS) entry which is preliminary data.</text>
</comment>
<dbReference type="InterPro" id="IPR036047">
    <property type="entry name" value="F-box-like_dom_sf"/>
</dbReference>
<dbReference type="OrthoDB" id="670041at2759"/>
<sequence>MEGDPTGLPLSEDVLADVLRRLPPRSLAASRCVCKAWLAVIDGRRLLRADLLPHSVRGIFLTYHDLDFPAFLSSPSTQPVMMFNKLDLYRLRPEPYYLYSFTTVLDHRNGLLLYQDRRGMHVANPATQRRAQLPTPPRFGETHLLPEGLLLFDPTESPHYEVLIVPVDWLTEETEEEMQHETMDRSKEWPASTWVLCVFSSRTGQWEERSFVREGEAVRTAYDEYIDPLWQASSAYCRGALFVQCNGGSDVLRISLSNDKYQVIELSADIGEAKDRKPYLGRSKHGVCCALFDSWFSCKFRVWILDESCGKTGWVLKHHVDIEHNVSRVMSSCIQIEGPWILEDANVHEAYGANVNNNALVKSEFEWESENDNIVDGEHEVCQSFRRHFTFLGFHPYKDVVFLDISMDRAVACHLNTCKIQDLGKVCPGYYGGPVASLISPFLYTPCLMEEFPESKWETHIED</sequence>
<dbReference type="Gramene" id="TVU45322">
    <property type="protein sequence ID" value="TVU45322"/>
    <property type="gene ID" value="EJB05_04806"/>
</dbReference>
<dbReference type="SMART" id="SM00256">
    <property type="entry name" value="FBOX"/>
    <property type="match status" value="1"/>
</dbReference>
<keyword evidence="3" id="KW-1185">Reference proteome</keyword>
<gene>
    <name evidence="2" type="ORF">EJB05_04806</name>
</gene>
<reference evidence="2 3" key="1">
    <citation type="journal article" date="2019" name="Sci. Rep.">
        <title>A high-quality genome of Eragrostis curvula grass provides insights into Poaceae evolution and supports new strategies to enhance forage quality.</title>
        <authorList>
            <person name="Carballo J."/>
            <person name="Santos B.A.C.M."/>
            <person name="Zappacosta D."/>
            <person name="Garbus I."/>
            <person name="Selva J.P."/>
            <person name="Gallo C.A."/>
            <person name="Diaz A."/>
            <person name="Albertini E."/>
            <person name="Caccamo M."/>
            <person name="Echenique V."/>
        </authorList>
    </citation>
    <scope>NUCLEOTIDE SEQUENCE [LARGE SCALE GENOMIC DNA]</scope>
    <source>
        <strain evidence="3">cv. Victoria</strain>
        <tissue evidence="2">Leaf</tissue>
    </source>
</reference>
<evidence type="ECO:0000313" key="2">
    <source>
        <dbReference type="EMBL" id="TVU45322.1"/>
    </source>
</evidence>
<dbReference type="Pfam" id="PF00646">
    <property type="entry name" value="F-box"/>
    <property type="match status" value="1"/>
</dbReference>
<dbReference type="SUPFAM" id="SSF81383">
    <property type="entry name" value="F-box domain"/>
    <property type="match status" value="1"/>
</dbReference>
<evidence type="ECO:0000259" key="1">
    <source>
        <dbReference type="SMART" id="SM00256"/>
    </source>
</evidence>
<dbReference type="EMBL" id="RWGY01000004">
    <property type="protein sequence ID" value="TVU45322.1"/>
    <property type="molecule type" value="Genomic_DNA"/>
</dbReference>
<dbReference type="PANTHER" id="PTHR34591">
    <property type="entry name" value="OS03G0653100 PROTEIN-RELATED"/>
    <property type="match status" value="1"/>
</dbReference>